<dbReference type="Gene3D" id="3.40.50.720">
    <property type="entry name" value="NAD(P)-binding Rossmann-like Domain"/>
    <property type="match status" value="2"/>
</dbReference>
<dbReference type="GO" id="GO:0016618">
    <property type="term" value="F:hydroxypyruvate reductase [NAD(P)H] activity"/>
    <property type="evidence" value="ECO:0007669"/>
    <property type="project" value="TreeGrafter"/>
</dbReference>
<name>A0A0E1XHJ1_STAAU</name>
<gene>
    <name evidence="6" type="primary">pdxB</name>
    <name evidence="6" type="ORF">HMPREF0769_11451</name>
</gene>
<dbReference type="PANTHER" id="PTHR10996">
    <property type="entry name" value="2-HYDROXYACID DEHYDROGENASE-RELATED"/>
    <property type="match status" value="1"/>
</dbReference>
<organism evidence="6">
    <name type="scientific">Staphylococcus aureus subsp. aureus MN8</name>
    <dbReference type="NCBI Taxonomy" id="548470"/>
    <lineage>
        <taxon>Bacteria</taxon>
        <taxon>Bacillati</taxon>
        <taxon>Bacillota</taxon>
        <taxon>Bacilli</taxon>
        <taxon>Bacillales</taxon>
        <taxon>Staphylococcaceae</taxon>
        <taxon>Staphylococcus</taxon>
    </lineage>
</organism>
<dbReference type="CDD" id="cd05301">
    <property type="entry name" value="GDH"/>
    <property type="match status" value="1"/>
</dbReference>
<sequence>MVKIVVSRKIPDKFYQQLSKLGDVVMWQKSLVPMPKDQFVTALRDADACFITLSEQIDAEILAQSPNLKVIANMAVGYDNIDVESATANNVVVTNTPNVLTETTAELGFTLMLATARRIVEAEKYVEADAWQSWGPYLLSGKDVFNSTVGIYGMGDIGKAFARRLQGFNTKILYHNRSRHKDAEADFNATYVSFETLLAESDFIICTAPLTKETHHKFNAEAFEQMKNDAIFINIGRGQIVDETALIDALDNKEILACGLDVLANEPIDHTHPLMGRDNVLITPHIGSASVTTRDNMIQLCINNIEAVMTNQVPHNPVN</sequence>
<dbReference type="RefSeq" id="WP_000239139.1">
    <property type="nucleotide sequence ID" value="NZ_CM000952.1"/>
</dbReference>
<dbReference type="InterPro" id="IPR050223">
    <property type="entry name" value="D-isomer_2-hydroxyacid_DH"/>
</dbReference>
<comment type="caution">
    <text evidence="6">The sequence shown here is derived from an EMBL/GenBank/DDBJ whole genome shotgun (WGS) entry which is preliminary data.</text>
</comment>
<dbReference type="AlphaFoldDB" id="A0A0E1XHJ1"/>
<comment type="similarity">
    <text evidence="1 3">Belongs to the D-isomer specific 2-hydroxyacid dehydrogenase family.</text>
</comment>
<accession>A0A0E1XHJ1</accession>
<keyword evidence="2 3" id="KW-0560">Oxidoreductase</keyword>
<evidence type="ECO:0000256" key="1">
    <source>
        <dbReference type="ARBA" id="ARBA00005854"/>
    </source>
</evidence>
<dbReference type="GO" id="GO:0005829">
    <property type="term" value="C:cytosol"/>
    <property type="evidence" value="ECO:0007669"/>
    <property type="project" value="TreeGrafter"/>
</dbReference>
<dbReference type="Proteomes" id="UP000003455">
    <property type="component" value="Chromosome"/>
</dbReference>
<dbReference type="PROSITE" id="PS00671">
    <property type="entry name" value="D_2_HYDROXYACID_DH_3"/>
    <property type="match status" value="1"/>
</dbReference>
<reference evidence="6" key="1">
    <citation type="submission" date="2010-05" db="EMBL/GenBank/DDBJ databases">
        <authorList>
            <person name="Muzny D."/>
            <person name="Qin X."/>
            <person name="Buhay C."/>
            <person name="Dugan-Rocha S."/>
            <person name="Ding Y."/>
            <person name="Chen G."/>
            <person name="Hawes A."/>
            <person name="Holder M."/>
            <person name="Jhangiani S."/>
            <person name="Johnson A."/>
            <person name="Khan Z."/>
            <person name="Li Z."/>
            <person name="Liu W."/>
            <person name="Liu X."/>
            <person name="Perez L."/>
            <person name="Shen H."/>
            <person name="Wang Q."/>
            <person name="Watt J."/>
            <person name="Xi L."/>
            <person name="Xin Y."/>
            <person name="Zhou J."/>
            <person name="Deng J."/>
            <person name="Jiang H."/>
            <person name="Liu Y."/>
            <person name="Qu J."/>
            <person name="Song X.-Z."/>
            <person name="Zhang L."/>
            <person name="Villasana D."/>
            <person name="Johnson A."/>
            <person name="Liu J."/>
            <person name="Liyanage D."/>
            <person name="Lorensuhewa L."/>
            <person name="Robinson T."/>
            <person name="Song A."/>
            <person name="Song B.-B."/>
            <person name="Dinh H."/>
            <person name="Thornton R."/>
            <person name="Coyle M."/>
            <person name="Francisco L."/>
            <person name="Jackson L."/>
            <person name="Javaid M."/>
            <person name="Korchina V."/>
            <person name="Kovar C."/>
            <person name="Mata R."/>
            <person name="Mathew T."/>
            <person name="Ngo R."/>
            <person name="Nguyen L."/>
            <person name="Nguyen N."/>
            <person name="Okwuonu G."/>
            <person name="Ongeri F."/>
            <person name="Pham C."/>
            <person name="Simmons D."/>
            <person name="Wilczek-Boney K."/>
            <person name="Hale W."/>
            <person name="Jakkamsetti A."/>
            <person name="Pham P."/>
            <person name="Ruth R."/>
            <person name="San Lucas F."/>
            <person name="Warren J."/>
            <person name="Zhang J."/>
            <person name="Zhao Z."/>
            <person name="Zhou C."/>
            <person name="Zhu D."/>
            <person name="Lee S."/>
            <person name="Bess C."/>
            <person name="Blankenburg K."/>
            <person name="Forbes L."/>
            <person name="Fu Q."/>
            <person name="Gubbala S."/>
            <person name="Hirani K."/>
            <person name="Jayaseelan J.C."/>
            <person name="Lara F."/>
            <person name="Munidasa M."/>
            <person name="Palculict T."/>
            <person name="Patil S."/>
            <person name="Pu L.-L."/>
            <person name="Saada N."/>
            <person name="Tang L."/>
            <person name="Weissenberger G."/>
            <person name="Zhu Y."/>
            <person name="Hemphill L."/>
            <person name="Shang Y."/>
            <person name="Youmans B."/>
            <person name="Ayvaz T."/>
            <person name="Ross M."/>
            <person name="Santibanez J."/>
            <person name="Aqrawi P."/>
            <person name="Gross S."/>
            <person name="Joshi V."/>
            <person name="Fowler G."/>
            <person name="Nazareth L."/>
            <person name="Reid J."/>
            <person name="Worley K."/>
            <person name="Petrosino J."/>
            <person name="Highlander S."/>
            <person name="Gibbs R."/>
        </authorList>
    </citation>
    <scope>NUCLEOTIDE SEQUENCE [LARGE SCALE GENOMIC DNA]</scope>
    <source>
        <strain evidence="6">MN8</strain>
    </source>
</reference>
<dbReference type="GO" id="GO:0030267">
    <property type="term" value="F:glyoxylate reductase (NADPH) activity"/>
    <property type="evidence" value="ECO:0007669"/>
    <property type="project" value="TreeGrafter"/>
</dbReference>
<evidence type="ECO:0000259" key="4">
    <source>
        <dbReference type="Pfam" id="PF00389"/>
    </source>
</evidence>
<dbReference type="HOGENOM" id="CLU_019796_1_2_9"/>
<protein>
    <submittedName>
        <fullName evidence="6">4-phosphoerythronate dehydrogenase</fullName>
        <ecNumber evidence="6">1.1.1.290</ecNumber>
    </submittedName>
</protein>
<dbReference type="EMBL" id="ACJA02000003">
    <property type="protein sequence ID" value="EFH95241.1"/>
    <property type="molecule type" value="Genomic_DNA"/>
</dbReference>
<dbReference type="GO" id="GO:0051287">
    <property type="term" value="F:NAD binding"/>
    <property type="evidence" value="ECO:0007669"/>
    <property type="project" value="InterPro"/>
</dbReference>
<dbReference type="FunFam" id="3.40.50.720:FF:000462">
    <property type="entry name" value="Glyoxylate reductase (NADP+)"/>
    <property type="match status" value="1"/>
</dbReference>
<dbReference type="GO" id="GO:0033711">
    <property type="term" value="F:4-phosphoerythronate dehydrogenase activity"/>
    <property type="evidence" value="ECO:0007669"/>
    <property type="project" value="UniProtKB-EC"/>
</dbReference>
<dbReference type="SUPFAM" id="SSF52283">
    <property type="entry name" value="Formate/glycerate dehydrogenase catalytic domain-like"/>
    <property type="match status" value="1"/>
</dbReference>
<evidence type="ECO:0000256" key="3">
    <source>
        <dbReference type="RuleBase" id="RU003719"/>
    </source>
</evidence>
<dbReference type="InterPro" id="IPR029753">
    <property type="entry name" value="D-isomer_DH_CS"/>
</dbReference>
<dbReference type="PANTHER" id="PTHR10996:SF283">
    <property type="entry name" value="GLYOXYLATE_HYDROXYPYRUVATE REDUCTASE B"/>
    <property type="match status" value="1"/>
</dbReference>
<dbReference type="InterPro" id="IPR006140">
    <property type="entry name" value="D-isomer_DH_NAD-bd"/>
</dbReference>
<dbReference type="EC" id="1.1.1.290" evidence="6"/>
<dbReference type="Pfam" id="PF00389">
    <property type="entry name" value="2-Hacid_dh"/>
    <property type="match status" value="1"/>
</dbReference>
<evidence type="ECO:0000256" key="2">
    <source>
        <dbReference type="ARBA" id="ARBA00023002"/>
    </source>
</evidence>
<dbReference type="InterPro" id="IPR036291">
    <property type="entry name" value="NAD(P)-bd_dom_sf"/>
</dbReference>
<evidence type="ECO:0000313" key="6">
    <source>
        <dbReference type="EMBL" id="EFH95241.1"/>
    </source>
</evidence>
<dbReference type="InterPro" id="IPR006139">
    <property type="entry name" value="D-isomer_2_OHA_DH_cat_dom"/>
</dbReference>
<dbReference type="SUPFAM" id="SSF51735">
    <property type="entry name" value="NAD(P)-binding Rossmann-fold domains"/>
    <property type="match status" value="1"/>
</dbReference>
<feature type="domain" description="D-isomer specific 2-hydroxyacid dehydrogenase NAD-binding" evidence="5">
    <location>
        <begin position="109"/>
        <end position="287"/>
    </location>
</feature>
<dbReference type="Pfam" id="PF02826">
    <property type="entry name" value="2-Hacid_dh_C"/>
    <property type="match status" value="1"/>
</dbReference>
<proteinExistence type="inferred from homology"/>
<feature type="domain" description="D-isomer specific 2-hydroxyacid dehydrogenase catalytic" evidence="4">
    <location>
        <begin position="4"/>
        <end position="319"/>
    </location>
</feature>
<evidence type="ECO:0000259" key="5">
    <source>
        <dbReference type="Pfam" id="PF02826"/>
    </source>
</evidence>